<name>A0A2G1VPG0_9FLAO</name>
<proteinExistence type="predicted"/>
<evidence type="ECO:0000313" key="1">
    <source>
        <dbReference type="EMBL" id="PHQ28510.1"/>
    </source>
</evidence>
<dbReference type="AlphaFoldDB" id="A0A2G1VPG0"/>
<keyword evidence="2" id="KW-1185">Reference proteome</keyword>
<sequence length="200" mass="23655">MYSIEKIKENYRNFSDEKIRKIALAESKGLRKEVLPILKEEIKRRNLDESMLVWIDAENHTLTELEKRSLIRRIENLKCPSCGLKTTPLRGQKFTTIYSILIWCYINSEELILCIKCGRSKKAKSFLINGLAGWWSKRGFLLTPYTLIKDFINLFFQQKINDKIIADFIERNTGTFRINGMDEESLYYHIEHHNKSQSDR</sequence>
<dbReference type="OrthoDB" id="359260at2"/>
<dbReference type="Proteomes" id="UP000229433">
    <property type="component" value="Unassembled WGS sequence"/>
</dbReference>
<reference evidence="1 2" key="1">
    <citation type="submission" date="2017-08" db="EMBL/GenBank/DDBJ databases">
        <title>The whole genome shortgun sequences of strain Leeuwenhoekiella nanhaiensis G18 from the South China Sea.</title>
        <authorList>
            <person name="Liu Q."/>
        </authorList>
    </citation>
    <scope>NUCLEOTIDE SEQUENCE [LARGE SCALE GENOMIC DNA]</scope>
    <source>
        <strain evidence="1 2">G18</strain>
    </source>
</reference>
<organism evidence="1 2">
    <name type="scientific">Leeuwenhoekiella nanhaiensis</name>
    <dbReference type="NCBI Taxonomy" id="1655491"/>
    <lineage>
        <taxon>Bacteria</taxon>
        <taxon>Pseudomonadati</taxon>
        <taxon>Bacteroidota</taxon>
        <taxon>Flavobacteriia</taxon>
        <taxon>Flavobacteriales</taxon>
        <taxon>Flavobacteriaceae</taxon>
        <taxon>Leeuwenhoekiella</taxon>
    </lineage>
</organism>
<evidence type="ECO:0000313" key="2">
    <source>
        <dbReference type="Proteomes" id="UP000229433"/>
    </source>
</evidence>
<dbReference type="EMBL" id="NQXA01000013">
    <property type="protein sequence ID" value="PHQ28510.1"/>
    <property type="molecule type" value="Genomic_DNA"/>
</dbReference>
<comment type="caution">
    <text evidence="1">The sequence shown here is derived from an EMBL/GenBank/DDBJ whole genome shotgun (WGS) entry which is preliminary data.</text>
</comment>
<accession>A0A2G1VPG0</accession>
<protein>
    <submittedName>
        <fullName evidence="1">Uncharacterized protein</fullName>
    </submittedName>
</protein>
<gene>
    <name evidence="1" type="ORF">CJ305_14550</name>
</gene>
<dbReference type="RefSeq" id="WP_099647027.1">
    <property type="nucleotide sequence ID" value="NZ_KZ319295.1"/>
</dbReference>